<dbReference type="AlphaFoldDB" id="A0A914DW70"/>
<evidence type="ECO:0000256" key="5">
    <source>
        <dbReference type="ARBA" id="ARBA00023054"/>
    </source>
</evidence>
<dbReference type="GO" id="GO:0005737">
    <property type="term" value="C:cytoplasm"/>
    <property type="evidence" value="ECO:0007669"/>
    <property type="project" value="TreeGrafter"/>
</dbReference>
<protein>
    <submittedName>
        <fullName evidence="11">Transforming acidic coiled-coil-containing protein C-terminal domain-containing protein</fullName>
    </submittedName>
</protein>
<feature type="compositionally biased region" description="Polar residues" evidence="8">
    <location>
        <begin position="97"/>
        <end position="114"/>
    </location>
</feature>
<dbReference type="Proteomes" id="UP000887540">
    <property type="component" value="Unplaced"/>
</dbReference>
<evidence type="ECO:0000256" key="3">
    <source>
        <dbReference type="ARBA" id="ARBA00022490"/>
    </source>
</evidence>
<dbReference type="Gene3D" id="1.20.5.1700">
    <property type="match status" value="1"/>
</dbReference>
<keyword evidence="10" id="KW-1185">Reference proteome</keyword>
<sequence length="398" mass="45785">MYVDAPADPRPAVSEGERNSVFDNEKTQQPHLDFYGSEMKTVESEKGMETPQQNEKQLRAKHEVNSRTLMISKRQTRPGLPEARVKSENNDDVVASALSTQSSIINSEEPSLNSDKSRDTSSSEQERHHVRRDTVVVENSSISEIKKAFNEIREMKDIQDPITELERRMTALFYSKELEFNAQLIETENRFRADLNICNLKLRAANEVSSKAEKFLDTCRQRGIDIKTIVSPDGAVPTMSMQNSTNSQLIRKSPQQQQLVQERDSLRDDLNSLENNYSELFKRYEKMRENCTNLKTNEEALKERIESLAKTKEEIVNRYYELRDHAHDQLKKANTEIARLIKQHDEDTLGLRLGLKQKEAQVTALQATLDSKTKENSELAQICEELIKKSEMMDSRSD</sequence>
<comment type="similarity">
    <text evidence="2">Belongs to the TACC family.</text>
</comment>
<dbReference type="GO" id="GO:0007052">
    <property type="term" value="P:mitotic spindle organization"/>
    <property type="evidence" value="ECO:0007669"/>
    <property type="project" value="InterPro"/>
</dbReference>
<evidence type="ECO:0000256" key="2">
    <source>
        <dbReference type="ARBA" id="ARBA00009423"/>
    </source>
</evidence>
<dbReference type="InterPro" id="IPR039915">
    <property type="entry name" value="TACC"/>
</dbReference>
<evidence type="ECO:0000313" key="11">
    <source>
        <dbReference type="WBParaSite" id="ACRNAN_scaffold4460.g23870.t1"/>
    </source>
</evidence>
<evidence type="ECO:0000256" key="8">
    <source>
        <dbReference type="SAM" id="MobiDB-lite"/>
    </source>
</evidence>
<feature type="compositionally biased region" description="Basic and acidic residues" evidence="8">
    <location>
        <begin position="15"/>
        <end position="28"/>
    </location>
</feature>
<reference evidence="11" key="1">
    <citation type="submission" date="2022-11" db="UniProtKB">
        <authorList>
            <consortium name="WormBaseParasite"/>
        </authorList>
    </citation>
    <scope>IDENTIFICATION</scope>
</reference>
<proteinExistence type="inferred from homology"/>
<evidence type="ECO:0000256" key="1">
    <source>
        <dbReference type="ARBA" id="ARBA00004245"/>
    </source>
</evidence>
<keyword evidence="6" id="KW-0206">Cytoskeleton</keyword>
<keyword evidence="4" id="KW-0597">Phosphoprotein</keyword>
<dbReference type="PANTHER" id="PTHR13924:SF10">
    <property type="entry name" value="TRANSFORMING ACIDIC COILED-COIL PROTEIN, ISOFORM K"/>
    <property type="match status" value="1"/>
</dbReference>
<feature type="compositionally biased region" description="Basic and acidic residues" evidence="8">
    <location>
        <begin position="115"/>
        <end position="132"/>
    </location>
</feature>
<evidence type="ECO:0000259" key="9">
    <source>
        <dbReference type="Pfam" id="PF05010"/>
    </source>
</evidence>
<dbReference type="InterPro" id="IPR007707">
    <property type="entry name" value="TACC_C"/>
</dbReference>
<dbReference type="WBParaSite" id="ACRNAN_scaffold4460.g23870.t1">
    <property type="protein sequence ID" value="ACRNAN_scaffold4460.g23870.t1"/>
    <property type="gene ID" value="ACRNAN_scaffold4460.g23870"/>
</dbReference>
<accession>A0A914DW70</accession>
<name>A0A914DW70_9BILA</name>
<dbReference type="Pfam" id="PF05010">
    <property type="entry name" value="TACC_C"/>
    <property type="match status" value="1"/>
</dbReference>
<comment type="subcellular location">
    <subcellularLocation>
        <location evidence="1">Cytoplasm</location>
        <location evidence="1">Cytoskeleton</location>
    </subcellularLocation>
</comment>
<evidence type="ECO:0000313" key="10">
    <source>
        <dbReference type="Proteomes" id="UP000887540"/>
    </source>
</evidence>
<feature type="compositionally biased region" description="Basic and acidic residues" evidence="8">
    <location>
        <begin position="56"/>
        <end position="65"/>
    </location>
</feature>
<evidence type="ECO:0000256" key="6">
    <source>
        <dbReference type="ARBA" id="ARBA00023212"/>
    </source>
</evidence>
<dbReference type="GO" id="GO:0005856">
    <property type="term" value="C:cytoskeleton"/>
    <property type="evidence" value="ECO:0007669"/>
    <property type="project" value="UniProtKB-SubCell"/>
</dbReference>
<keyword evidence="5 7" id="KW-0175">Coiled coil</keyword>
<organism evidence="10 11">
    <name type="scientific">Acrobeloides nanus</name>
    <dbReference type="NCBI Taxonomy" id="290746"/>
    <lineage>
        <taxon>Eukaryota</taxon>
        <taxon>Metazoa</taxon>
        <taxon>Ecdysozoa</taxon>
        <taxon>Nematoda</taxon>
        <taxon>Chromadorea</taxon>
        <taxon>Rhabditida</taxon>
        <taxon>Tylenchina</taxon>
        <taxon>Cephalobomorpha</taxon>
        <taxon>Cephaloboidea</taxon>
        <taxon>Cephalobidae</taxon>
        <taxon>Acrobeloides</taxon>
    </lineage>
</organism>
<keyword evidence="3" id="KW-0963">Cytoplasm</keyword>
<feature type="domain" description="Transforming acidic coiled-coil-containing protein C-terminal" evidence="9">
    <location>
        <begin position="235"/>
        <end position="387"/>
    </location>
</feature>
<evidence type="ECO:0000256" key="4">
    <source>
        <dbReference type="ARBA" id="ARBA00022553"/>
    </source>
</evidence>
<feature type="region of interest" description="Disordered" evidence="8">
    <location>
        <begin position="1"/>
        <end position="132"/>
    </location>
</feature>
<evidence type="ECO:0000256" key="7">
    <source>
        <dbReference type="SAM" id="Coils"/>
    </source>
</evidence>
<feature type="coiled-coil region" evidence="7">
    <location>
        <begin position="256"/>
        <end position="389"/>
    </location>
</feature>
<dbReference type="PANTHER" id="PTHR13924">
    <property type="entry name" value="TRANSFORMING ACIDIC COILED-COIL CONTAINING PROTEIN 1/2"/>
    <property type="match status" value="1"/>
</dbReference>